<reference evidence="2 3" key="1">
    <citation type="submission" date="2015-05" db="EMBL/GenBank/DDBJ databases">
        <authorList>
            <person name="Tang B."/>
            <person name="Yu Y."/>
        </authorList>
    </citation>
    <scope>NUCLEOTIDE SEQUENCE [LARGE SCALE GENOMIC DNA]</scope>
    <source>
        <strain evidence="2 3">DSM 7029</strain>
    </source>
</reference>
<dbReference type="InterPro" id="IPR025748">
    <property type="entry name" value="PrcB_C_dom"/>
</dbReference>
<evidence type="ECO:0000259" key="1">
    <source>
        <dbReference type="Pfam" id="PF14343"/>
    </source>
</evidence>
<evidence type="ECO:0000313" key="2">
    <source>
        <dbReference type="EMBL" id="AKJ32057.1"/>
    </source>
</evidence>
<name>A0A0G3BRL3_9BURK</name>
<dbReference type="Pfam" id="PF14343">
    <property type="entry name" value="PrcB_C"/>
    <property type="match status" value="1"/>
</dbReference>
<organism evidence="2 3">
    <name type="scientific">Caldimonas brevitalea</name>
    <dbReference type="NCBI Taxonomy" id="413882"/>
    <lineage>
        <taxon>Bacteria</taxon>
        <taxon>Pseudomonadati</taxon>
        <taxon>Pseudomonadota</taxon>
        <taxon>Betaproteobacteria</taxon>
        <taxon>Burkholderiales</taxon>
        <taxon>Sphaerotilaceae</taxon>
        <taxon>Caldimonas</taxon>
    </lineage>
</organism>
<evidence type="ECO:0000313" key="3">
    <source>
        <dbReference type="Proteomes" id="UP000035352"/>
    </source>
</evidence>
<proteinExistence type="predicted"/>
<dbReference type="EMBL" id="CP011371">
    <property type="protein sequence ID" value="AKJ32057.1"/>
    <property type="molecule type" value="Genomic_DNA"/>
</dbReference>
<dbReference type="AlphaFoldDB" id="A0A0G3BRL3"/>
<dbReference type="KEGG" id="pbh:AAW51_5366"/>
<accession>A0A0G3BRL3</accession>
<feature type="domain" description="PrcB C-terminal" evidence="1">
    <location>
        <begin position="91"/>
        <end position="148"/>
    </location>
</feature>
<gene>
    <name evidence="2" type="ORF">AAW51_5366</name>
</gene>
<keyword evidence="3" id="KW-1185">Reference proteome</keyword>
<sequence>MAGVAAAVVLTGCETPGSIGGAGGAGAGAKVGRTENTTVPVTAQYPYRQCPLNEPSSPVSLFSNAQSWRQGAGAAGDTGWGRALRWPQQRVVAYVMDTQPTLGYQVSVAGTTLTRRGDTLVMPVKVTRPAPGGYAATALSRPCVFAVLPAGGWQSVEVRDAESGNVLGQATVSP</sequence>
<protein>
    <recommendedName>
        <fullName evidence="1">PrcB C-terminal domain-containing protein</fullName>
    </recommendedName>
</protein>
<dbReference type="Proteomes" id="UP000035352">
    <property type="component" value="Chromosome"/>
</dbReference>